<reference evidence="1 2" key="1">
    <citation type="submission" date="2019-08" db="EMBL/GenBank/DDBJ databases">
        <title>In-depth cultivation of the pig gut microbiome towards novel bacterial diversity and tailored functional studies.</title>
        <authorList>
            <person name="Wylensek D."/>
            <person name="Hitch T.C.A."/>
            <person name="Clavel T."/>
        </authorList>
    </citation>
    <scope>NUCLEOTIDE SEQUENCE [LARGE SCALE GENOMIC DNA]</scope>
    <source>
        <strain evidence="1 2">BL-389-WT-3D</strain>
    </source>
</reference>
<dbReference type="Proteomes" id="UP000462363">
    <property type="component" value="Unassembled WGS sequence"/>
</dbReference>
<name>A0A844F7V6_CLOSV</name>
<dbReference type="AlphaFoldDB" id="A0A844F7V6"/>
<protein>
    <submittedName>
        <fullName evidence="1">Uncharacterized protein</fullName>
    </submittedName>
</protein>
<evidence type="ECO:0000313" key="2">
    <source>
        <dbReference type="Proteomes" id="UP000462363"/>
    </source>
</evidence>
<organism evidence="1 2">
    <name type="scientific">Clostridium scindens (strain JCM 10418 / VPI 12708)</name>
    <dbReference type="NCBI Taxonomy" id="29347"/>
    <lineage>
        <taxon>Bacteria</taxon>
        <taxon>Bacillati</taxon>
        <taxon>Bacillota</taxon>
        <taxon>Clostridia</taxon>
        <taxon>Lachnospirales</taxon>
        <taxon>Lachnospiraceae</taxon>
    </lineage>
</organism>
<gene>
    <name evidence="1" type="ORF">FYJ37_03250</name>
</gene>
<accession>A0A844F7V6</accession>
<dbReference type="RefSeq" id="WP_154322131.1">
    <property type="nucleotide sequence ID" value="NZ_CP045695.1"/>
</dbReference>
<sequence length="179" mass="20618">MTTYELGSSLEKLLSKLKQNRENVPLDILKTYYKVPYEELIAQVNQTATAFVKSIVAGQLLINPDVSMDEQADVVNQTIQDSGMIKQISHCMSQTYDVTLIHLMALELRKKVEAALYPYIARKNCLVADLDDIEKEPIIYNTLTKQVYENDHWIDRELDLDGKLLIYLKSEEKKSKDNF</sequence>
<comment type="caution">
    <text evidence="1">The sequence shown here is derived from an EMBL/GenBank/DDBJ whole genome shotgun (WGS) entry which is preliminary data.</text>
</comment>
<proteinExistence type="predicted"/>
<evidence type="ECO:0000313" key="1">
    <source>
        <dbReference type="EMBL" id="MSS39397.1"/>
    </source>
</evidence>
<dbReference type="EMBL" id="VUMB01000005">
    <property type="protein sequence ID" value="MSS39397.1"/>
    <property type="molecule type" value="Genomic_DNA"/>
</dbReference>